<dbReference type="AlphaFoldDB" id="A0A6L5YA91"/>
<reference evidence="2 3" key="1">
    <citation type="submission" date="2019-08" db="EMBL/GenBank/DDBJ databases">
        <title>In-depth cultivation of the pig gut microbiome towards novel bacterial diversity and tailored functional studies.</title>
        <authorList>
            <person name="Wylensek D."/>
            <person name="Hitch T.C.A."/>
            <person name="Clavel T."/>
        </authorList>
    </citation>
    <scope>NUCLEOTIDE SEQUENCE [LARGE SCALE GENOMIC DNA]</scope>
    <source>
        <strain evidence="2 3">SM-530-WT-4B</strain>
    </source>
</reference>
<gene>
    <name evidence="2" type="ORF">FYJ74_03955</name>
</gene>
<evidence type="ECO:0000259" key="1">
    <source>
        <dbReference type="Pfam" id="PF02965"/>
    </source>
</evidence>
<sequence length="224" mass="25002">MEPTRRQLEEALRYLRVPVGGREEMLELARAGFAELGSCAKPRKVWGRFPLTVGERGIALGDGSVICVSRDLSRLFKNCRSCIVMAVTLGPEVDRRTQLLGRGSMSRALCLDACASVRADSLCDEIEDEVEETLREGEYLTLRFSPGYGDVPMEFTGDLLRLVDAERRIGLTMTRKGMMIPIKSVTALIGISSVPEQRRRSCDDCSFAACQYRRKGGFCHDERI</sequence>
<dbReference type="RefSeq" id="WP_154528297.1">
    <property type="nucleotide sequence ID" value="NZ_VUNH01000003.1"/>
</dbReference>
<dbReference type="InterPro" id="IPR004223">
    <property type="entry name" value="VitB12-dep_Met_synth_activ_dom"/>
</dbReference>
<accession>A0A6L5YA91</accession>
<feature type="domain" description="AdoMet activation" evidence="1">
    <location>
        <begin position="130"/>
        <end position="189"/>
    </location>
</feature>
<dbReference type="GO" id="GO:0008705">
    <property type="term" value="F:methionine synthase activity"/>
    <property type="evidence" value="ECO:0007669"/>
    <property type="project" value="InterPro"/>
</dbReference>
<dbReference type="Pfam" id="PF02965">
    <property type="entry name" value="Met_synt_B12"/>
    <property type="match status" value="1"/>
</dbReference>
<dbReference type="Proteomes" id="UP000473699">
    <property type="component" value="Unassembled WGS sequence"/>
</dbReference>
<evidence type="ECO:0000313" key="3">
    <source>
        <dbReference type="Proteomes" id="UP000473699"/>
    </source>
</evidence>
<dbReference type="InterPro" id="IPR037010">
    <property type="entry name" value="VitB12-dep_Met_synth_activ_sf"/>
</dbReference>
<comment type="caution">
    <text evidence="2">The sequence shown here is derived from an EMBL/GenBank/DDBJ whole genome shotgun (WGS) entry which is preliminary data.</text>
</comment>
<protein>
    <submittedName>
        <fullName evidence="2">Methionine synthase</fullName>
    </submittedName>
</protein>
<dbReference type="Gene3D" id="3.40.109.40">
    <property type="match status" value="1"/>
</dbReference>
<name>A0A6L5YA91_9BACT</name>
<dbReference type="EMBL" id="VUNH01000003">
    <property type="protein sequence ID" value="MST55196.1"/>
    <property type="molecule type" value="Genomic_DNA"/>
</dbReference>
<organism evidence="2 3">
    <name type="scientific">Pyramidobacter porci</name>
    <dbReference type="NCBI Taxonomy" id="2605789"/>
    <lineage>
        <taxon>Bacteria</taxon>
        <taxon>Thermotogati</taxon>
        <taxon>Synergistota</taxon>
        <taxon>Synergistia</taxon>
        <taxon>Synergistales</taxon>
        <taxon>Dethiosulfovibrionaceae</taxon>
        <taxon>Pyramidobacter</taxon>
    </lineage>
</organism>
<keyword evidence="3" id="KW-1185">Reference proteome</keyword>
<evidence type="ECO:0000313" key="2">
    <source>
        <dbReference type="EMBL" id="MST55196.1"/>
    </source>
</evidence>
<proteinExistence type="predicted"/>
<dbReference type="SUPFAM" id="SSF56507">
    <property type="entry name" value="Methionine synthase activation domain-like"/>
    <property type="match status" value="1"/>
</dbReference>